<protein>
    <submittedName>
        <fullName evidence="2">Uncharacterized protein</fullName>
    </submittedName>
</protein>
<feature type="transmembrane region" description="Helical" evidence="1">
    <location>
        <begin position="28"/>
        <end position="48"/>
    </location>
</feature>
<feature type="transmembrane region" description="Helical" evidence="1">
    <location>
        <begin position="64"/>
        <end position="86"/>
    </location>
</feature>
<gene>
    <name evidence="2" type="ORF">SAMN04488556_1692</name>
</gene>
<evidence type="ECO:0000256" key="1">
    <source>
        <dbReference type="SAM" id="Phobius"/>
    </source>
</evidence>
<keyword evidence="3" id="KW-1185">Reference proteome</keyword>
<keyword evidence="1" id="KW-1133">Transmembrane helix</keyword>
<dbReference type="EMBL" id="FOZS01000001">
    <property type="protein sequence ID" value="SFS57258.1"/>
    <property type="molecule type" value="Genomic_DNA"/>
</dbReference>
<feature type="transmembrane region" description="Helical" evidence="1">
    <location>
        <begin position="5"/>
        <end position="22"/>
    </location>
</feature>
<feature type="transmembrane region" description="Helical" evidence="1">
    <location>
        <begin position="92"/>
        <end position="111"/>
    </location>
</feature>
<organism evidence="2 3">
    <name type="scientific">Halostagnicola kamekurae</name>
    <dbReference type="NCBI Taxonomy" id="619731"/>
    <lineage>
        <taxon>Archaea</taxon>
        <taxon>Methanobacteriati</taxon>
        <taxon>Methanobacteriota</taxon>
        <taxon>Stenosarchaea group</taxon>
        <taxon>Halobacteria</taxon>
        <taxon>Halobacteriales</taxon>
        <taxon>Natrialbaceae</taxon>
        <taxon>Halostagnicola</taxon>
    </lineage>
</organism>
<accession>A0A1I6QYC7</accession>
<evidence type="ECO:0000313" key="3">
    <source>
        <dbReference type="Proteomes" id="UP000199199"/>
    </source>
</evidence>
<name>A0A1I6QYC7_9EURY</name>
<proteinExistence type="predicted"/>
<dbReference type="Proteomes" id="UP000199199">
    <property type="component" value="Unassembled WGS sequence"/>
</dbReference>
<dbReference type="AlphaFoldDB" id="A0A1I6QYC7"/>
<evidence type="ECO:0000313" key="2">
    <source>
        <dbReference type="EMBL" id="SFS57258.1"/>
    </source>
</evidence>
<keyword evidence="1" id="KW-0812">Transmembrane</keyword>
<reference evidence="3" key="1">
    <citation type="submission" date="2016-10" db="EMBL/GenBank/DDBJ databases">
        <authorList>
            <person name="Varghese N."/>
            <person name="Submissions S."/>
        </authorList>
    </citation>
    <scope>NUCLEOTIDE SEQUENCE [LARGE SCALE GENOMIC DNA]</scope>
    <source>
        <strain evidence="3">DSM 22427</strain>
    </source>
</reference>
<keyword evidence="1" id="KW-0472">Membrane</keyword>
<sequence>MDKRYSWVLGIVLGVLFGYLFGVRSGGLVIGSCITLMWSIAGYGIFAYPQYRTRWSAPDGYSRFWYSLSGLGAVPVMIFAPFSPLIPYDPSVVLLLGSIWAGGVFAGVALVRESPVAEKSR</sequence>